<proteinExistence type="predicted"/>
<dbReference type="EMBL" id="FNYR01000018">
    <property type="protein sequence ID" value="SEJ05387.1"/>
    <property type="molecule type" value="Genomic_DNA"/>
</dbReference>
<sequence>MELLNDWSTNGVGVFGFDDDCLAGSVDDFLYQDISAFVSPTVGLSNVLVAKITEYILDYVFELEPGEVV</sequence>
<gene>
    <name evidence="1" type="ORF">SAMN05444271_11831</name>
</gene>
<accession>A0A1H6VU65</accession>
<dbReference type="AlphaFoldDB" id="A0A1H6VU65"/>
<reference evidence="1 2" key="1">
    <citation type="submission" date="2016-10" db="EMBL/GenBank/DDBJ databases">
        <authorList>
            <person name="de Groot N.N."/>
        </authorList>
    </citation>
    <scope>NUCLEOTIDE SEQUENCE [LARGE SCALE GENOMIC DNA]</scope>
    <source>
        <strain evidence="1 2">DSM 22187</strain>
    </source>
</reference>
<evidence type="ECO:0000313" key="2">
    <source>
        <dbReference type="Proteomes" id="UP000198888"/>
    </source>
</evidence>
<protein>
    <submittedName>
        <fullName evidence="1">Uncharacterized protein</fullName>
    </submittedName>
</protein>
<keyword evidence="2" id="KW-1185">Reference proteome</keyword>
<organism evidence="1 2">
    <name type="scientific">Halohasta litchfieldiae</name>
    <dbReference type="NCBI Taxonomy" id="1073996"/>
    <lineage>
        <taxon>Archaea</taxon>
        <taxon>Methanobacteriati</taxon>
        <taxon>Methanobacteriota</taxon>
        <taxon>Stenosarchaea group</taxon>
        <taxon>Halobacteria</taxon>
        <taxon>Halobacteriales</taxon>
        <taxon>Haloferacaceae</taxon>
        <taxon>Halohasta</taxon>
    </lineage>
</organism>
<name>A0A1H6VU65_9EURY</name>
<dbReference type="Proteomes" id="UP000198888">
    <property type="component" value="Unassembled WGS sequence"/>
</dbReference>
<evidence type="ECO:0000313" key="1">
    <source>
        <dbReference type="EMBL" id="SEJ05387.1"/>
    </source>
</evidence>